<evidence type="ECO:0000259" key="14">
    <source>
        <dbReference type="PROSITE" id="PS51843"/>
    </source>
</evidence>
<dbReference type="PROSITE" id="PS51843">
    <property type="entry name" value="NR_LBD"/>
    <property type="match status" value="1"/>
</dbReference>
<keyword evidence="7 11" id="KW-0238">DNA-binding</keyword>
<reference evidence="17" key="1">
    <citation type="submission" date="2012-12" db="EMBL/GenBank/DDBJ databases">
        <authorList>
            <person name="Hellsten U."/>
            <person name="Grimwood J."/>
            <person name="Chapman J.A."/>
            <person name="Shapiro H."/>
            <person name="Aerts A."/>
            <person name="Otillar R.P."/>
            <person name="Terry A.Y."/>
            <person name="Boore J.L."/>
            <person name="Simakov O."/>
            <person name="Marletaz F."/>
            <person name="Cho S.-J."/>
            <person name="Edsinger-Gonzales E."/>
            <person name="Havlak P."/>
            <person name="Kuo D.-H."/>
            <person name="Larsson T."/>
            <person name="Lv J."/>
            <person name="Arendt D."/>
            <person name="Savage R."/>
            <person name="Osoegawa K."/>
            <person name="de Jong P."/>
            <person name="Lindberg D.R."/>
            <person name="Seaver E.C."/>
            <person name="Weisblat D.A."/>
            <person name="Putnam N.H."/>
            <person name="Grigoriev I.V."/>
            <person name="Rokhsar D.S."/>
        </authorList>
    </citation>
    <scope>NUCLEOTIDE SEQUENCE</scope>
    <source>
        <strain evidence="17">I ESC-2004</strain>
    </source>
</reference>
<dbReference type="FunFam" id="1.10.565.10:FF:000012">
    <property type="entry name" value="Nuclear receptor subfamily 2 group C member 1"/>
    <property type="match status" value="1"/>
</dbReference>
<evidence type="ECO:0000259" key="13">
    <source>
        <dbReference type="PROSITE" id="PS51030"/>
    </source>
</evidence>
<gene>
    <name evidence="15" type="ORF">CAPTEDRAFT_224222</name>
</gene>
<evidence type="ECO:0000256" key="11">
    <source>
        <dbReference type="RuleBase" id="RU004334"/>
    </source>
</evidence>
<dbReference type="InterPro" id="IPR001628">
    <property type="entry name" value="Znf_hrmn_rcpt"/>
</dbReference>
<dbReference type="EMBL" id="KB305766">
    <property type="protein sequence ID" value="ELU00770.1"/>
    <property type="molecule type" value="Genomic_DNA"/>
</dbReference>
<proteinExistence type="inferred from homology"/>
<keyword evidence="8 11" id="KW-0804">Transcription</keyword>
<dbReference type="AlphaFoldDB" id="R7U350"/>
<dbReference type="PANTHER" id="PTHR24083">
    <property type="entry name" value="NUCLEAR HORMONE RECEPTOR"/>
    <property type="match status" value="1"/>
</dbReference>
<evidence type="ECO:0000256" key="7">
    <source>
        <dbReference type="ARBA" id="ARBA00023125"/>
    </source>
</evidence>
<keyword evidence="6 11" id="KW-0805">Transcription regulation</keyword>
<evidence type="ECO:0000256" key="4">
    <source>
        <dbReference type="ARBA" id="ARBA00022771"/>
    </source>
</evidence>
<dbReference type="SMART" id="SM00399">
    <property type="entry name" value="ZnF_C4"/>
    <property type="match status" value="1"/>
</dbReference>
<name>R7U350_CAPTE</name>
<comment type="similarity">
    <text evidence="2">Belongs to the nuclear hormone receptor family. NR2 subfamily.</text>
</comment>
<feature type="compositionally biased region" description="Low complexity" evidence="12">
    <location>
        <begin position="688"/>
        <end position="704"/>
    </location>
</feature>
<organism evidence="15">
    <name type="scientific">Capitella teleta</name>
    <name type="common">Polychaete worm</name>
    <dbReference type="NCBI Taxonomy" id="283909"/>
    <lineage>
        <taxon>Eukaryota</taxon>
        <taxon>Metazoa</taxon>
        <taxon>Spiralia</taxon>
        <taxon>Lophotrochozoa</taxon>
        <taxon>Annelida</taxon>
        <taxon>Polychaeta</taxon>
        <taxon>Sedentaria</taxon>
        <taxon>Scolecida</taxon>
        <taxon>Capitellidae</taxon>
        <taxon>Capitella</taxon>
    </lineage>
</organism>
<dbReference type="Gene3D" id="3.30.50.10">
    <property type="entry name" value="Erythroid Transcription Factor GATA-1, subunit A"/>
    <property type="match status" value="1"/>
</dbReference>
<dbReference type="HOGENOM" id="CLU_007368_16_2_1"/>
<dbReference type="PROSITE" id="PS00031">
    <property type="entry name" value="NUCLEAR_REC_DBD_1"/>
    <property type="match status" value="1"/>
</dbReference>
<dbReference type="Gene3D" id="1.10.565.10">
    <property type="entry name" value="Retinoid X Receptor"/>
    <property type="match status" value="1"/>
</dbReference>
<feature type="region of interest" description="Disordered" evidence="12">
    <location>
        <begin position="361"/>
        <end position="383"/>
    </location>
</feature>
<dbReference type="EMBL" id="AMQN01001834">
    <property type="status" value="NOT_ANNOTATED_CDS"/>
    <property type="molecule type" value="Genomic_DNA"/>
</dbReference>
<evidence type="ECO:0000256" key="8">
    <source>
        <dbReference type="ARBA" id="ARBA00023163"/>
    </source>
</evidence>
<dbReference type="FunCoup" id="R7U350">
    <property type="interactions" value="2108"/>
</dbReference>
<keyword evidence="17" id="KW-1185">Reference proteome</keyword>
<evidence type="ECO:0000256" key="1">
    <source>
        <dbReference type="ARBA" id="ARBA00004123"/>
    </source>
</evidence>
<dbReference type="GO" id="GO:0005634">
    <property type="term" value="C:nucleus"/>
    <property type="evidence" value="ECO:0007669"/>
    <property type="project" value="UniProtKB-SubCell"/>
</dbReference>
<dbReference type="FunFam" id="3.30.50.10:FF:000015">
    <property type="entry name" value="Nuclear receptor subfamily 2, group C, member 1"/>
    <property type="match status" value="1"/>
</dbReference>
<evidence type="ECO:0000313" key="17">
    <source>
        <dbReference type="Proteomes" id="UP000014760"/>
    </source>
</evidence>
<feature type="region of interest" description="Disordered" evidence="12">
    <location>
        <begin position="688"/>
        <end position="713"/>
    </location>
</feature>
<dbReference type="InterPro" id="IPR013088">
    <property type="entry name" value="Znf_NHR/GATA"/>
</dbReference>
<dbReference type="InterPro" id="IPR050274">
    <property type="entry name" value="Nuclear_hormone_rcpt_NR2"/>
</dbReference>
<dbReference type="SUPFAM" id="SSF48508">
    <property type="entry name" value="Nuclear receptor ligand-binding domain"/>
    <property type="match status" value="1"/>
</dbReference>
<evidence type="ECO:0000313" key="16">
    <source>
        <dbReference type="EnsemblMetazoa" id="CapteP224222"/>
    </source>
</evidence>
<dbReference type="Pfam" id="PF00105">
    <property type="entry name" value="zf-C4"/>
    <property type="match status" value="1"/>
</dbReference>
<dbReference type="GO" id="GO:0003700">
    <property type="term" value="F:DNA-binding transcription factor activity"/>
    <property type="evidence" value="ECO:0007669"/>
    <property type="project" value="InterPro"/>
</dbReference>
<feature type="domain" description="NR LBD" evidence="14">
    <location>
        <begin position="405"/>
        <end position="672"/>
    </location>
</feature>
<dbReference type="InterPro" id="IPR001723">
    <property type="entry name" value="Nuclear_hrmn_rcpt"/>
</dbReference>
<keyword evidence="3 11" id="KW-0479">Metal-binding</keyword>
<keyword evidence="5 11" id="KW-0862">Zinc</keyword>
<evidence type="ECO:0000256" key="3">
    <source>
        <dbReference type="ARBA" id="ARBA00022723"/>
    </source>
</evidence>
<keyword evidence="9 11" id="KW-0675">Receptor</keyword>
<evidence type="ECO:0000313" key="15">
    <source>
        <dbReference type="EMBL" id="ELU00770.1"/>
    </source>
</evidence>
<dbReference type="EMBL" id="AMQN01001835">
    <property type="status" value="NOT_ANNOTATED_CDS"/>
    <property type="molecule type" value="Genomic_DNA"/>
</dbReference>
<reference evidence="15 17" key="2">
    <citation type="journal article" date="2013" name="Nature">
        <title>Insights into bilaterian evolution from three spiralian genomes.</title>
        <authorList>
            <person name="Simakov O."/>
            <person name="Marletaz F."/>
            <person name="Cho S.J."/>
            <person name="Edsinger-Gonzales E."/>
            <person name="Havlak P."/>
            <person name="Hellsten U."/>
            <person name="Kuo D.H."/>
            <person name="Larsson T."/>
            <person name="Lv J."/>
            <person name="Arendt D."/>
            <person name="Savage R."/>
            <person name="Osoegawa K."/>
            <person name="de Jong P."/>
            <person name="Grimwood J."/>
            <person name="Chapman J.A."/>
            <person name="Shapiro H."/>
            <person name="Aerts A."/>
            <person name="Otillar R.P."/>
            <person name="Terry A.Y."/>
            <person name="Boore J.L."/>
            <person name="Grigoriev I.V."/>
            <person name="Lindberg D.R."/>
            <person name="Seaver E.C."/>
            <person name="Weisblat D.A."/>
            <person name="Putnam N.H."/>
            <person name="Rokhsar D.S."/>
        </authorList>
    </citation>
    <scope>NUCLEOTIDE SEQUENCE</scope>
    <source>
        <strain evidence="15 17">I ESC-2004</strain>
    </source>
</reference>
<dbReference type="Pfam" id="PF00104">
    <property type="entry name" value="Hormone_recep"/>
    <property type="match status" value="1"/>
</dbReference>
<feature type="domain" description="Nuclear receptor" evidence="13">
    <location>
        <begin position="196"/>
        <end position="271"/>
    </location>
</feature>
<evidence type="ECO:0000256" key="9">
    <source>
        <dbReference type="ARBA" id="ARBA00023170"/>
    </source>
</evidence>
<dbReference type="OrthoDB" id="10024684at2759"/>
<evidence type="ECO:0000256" key="6">
    <source>
        <dbReference type="ARBA" id="ARBA00023015"/>
    </source>
</evidence>
<keyword evidence="10 11" id="KW-0539">Nucleus</keyword>
<dbReference type="InterPro" id="IPR035500">
    <property type="entry name" value="NHR-like_dom_sf"/>
</dbReference>
<dbReference type="PRINTS" id="PR00398">
    <property type="entry name" value="STRDHORMONER"/>
</dbReference>
<reference evidence="16" key="3">
    <citation type="submission" date="2015-06" db="UniProtKB">
        <authorList>
            <consortium name="EnsemblMetazoa"/>
        </authorList>
    </citation>
    <scope>IDENTIFICATION</scope>
</reference>
<evidence type="ECO:0000256" key="2">
    <source>
        <dbReference type="ARBA" id="ARBA00006421"/>
    </source>
</evidence>
<dbReference type="PROSITE" id="PS51030">
    <property type="entry name" value="NUCLEAR_REC_DBD_2"/>
    <property type="match status" value="1"/>
</dbReference>
<dbReference type="EnsemblMetazoa" id="CapteT224222">
    <property type="protein sequence ID" value="CapteP224222"/>
    <property type="gene ID" value="CapteG224222"/>
</dbReference>
<keyword evidence="4 11" id="KW-0863">Zinc-finger</keyword>
<dbReference type="STRING" id="283909.R7U350"/>
<dbReference type="GO" id="GO:0043565">
    <property type="term" value="F:sequence-specific DNA binding"/>
    <property type="evidence" value="ECO:0007669"/>
    <property type="project" value="InterPro"/>
</dbReference>
<sequence length="747" mass="81789">MSNHRSKGHLVEGHANYIVLDRSHAAASFSMASVEDMHNDQDNHMVTIENSNAEVIHVVNVSSASSSVPQMVTLSGLSHNPMQTLTLAANQLGFPAGQMVSLPAQPSSASSHLLQQQQQQQAVNTLAPSLTTQSPSTQFVVSMSPSDLAKIKSENSMGQIHVPSLGSGLLDVASKLKELQQQSPLRPLTKFPEEKVELCIVCGDRASGRHYGVISCEGCKGFFKRSIRKQLGYACRGNKDCPITKHYRNRCQYCRLQKCLAVGMRSESVQQERRPPEGRDRSPSNIATCTQKIFIRKDFCSSSPAVPTFSKEESKQEGLLANLQERLIQTDHGAVVLSTSHLNSSSTDLSTLASVVTTLATMDKKTSQPEDETQNGDNGEGDSVARAFDTMAKAVRPNNSTQVDSGESPLNQSCVSLDNSDGVLLIDFDGPILSEQNIAFTLTTPSPMPAYLNVHYICESASRLLFLSMHWARAISAFQLLGQDTQIELVRRCWSELFTLGLAQCANVMNLSTILAAILNHLQTSQQDGGQTEGSSERAGLTMSSTDKSLSPRIKMVTDTILQLQEFISTLNRLQVDETEFAYLKAIVLFSPDHANQQTVRQIEKFQEKSHHDLQDYVIHSYTSQADRLGKLLLRLPALRLLPPAVMEELFFAGLIGNVQIDSIIPYILRMETAEYNAHDSLAGVFQAASPSNNSSSRSSPSPHASKETSQPVFATPVIAMTTDEASRHQSMIVMPADENEQTMVSH</sequence>
<evidence type="ECO:0000256" key="10">
    <source>
        <dbReference type="ARBA" id="ARBA00023242"/>
    </source>
</evidence>
<dbReference type="SUPFAM" id="SSF57716">
    <property type="entry name" value="Glucocorticoid receptor-like (DNA-binding domain)"/>
    <property type="match status" value="1"/>
</dbReference>
<dbReference type="InterPro" id="IPR000536">
    <property type="entry name" value="Nucl_hrmn_rcpt_lig-bd"/>
</dbReference>
<comment type="subcellular location">
    <subcellularLocation>
        <location evidence="1 11">Nucleus</location>
    </subcellularLocation>
</comment>
<protein>
    <submittedName>
        <fullName evidence="15 16">Uncharacterized protein</fullName>
    </submittedName>
</protein>
<dbReference type="SMART" id="SM00430">
    <property type="entry name" value="HOLI"/>
    <property type="match status" value="1"/>
</dbReference>
<dbReference type="Proteomes" id="UP000014760">
    <property type="component" value="Unassembled WGS sequence"/>
</dbReference>
<accession>R7U350</accession>
<dbReference type="GO" id="GO:0008270">
    <property type="term" value="F:zinc ion binding"/>
    <property type="evidence" value="ECO:0007669"/>
    <property type="project" value="UniProtKB-KW"/>
</dbReference>
<feature type="region of interest" description="Disordered" evidence="12">
    <location>
        <begin position="526"/>
        <end position="545"/>
    </location>
</feature>
<evidence type="ECO:0000256" key="5">
    <source>
        <dbReference type="ARBA" id="ARBA00022833"/>
    </source>
</evidence>
<dbReference type="OMA" id="IHWARSI"/>
<dbReference type="PRINTS" id="PR00047">
    <property type="entry name" value="STROIDFINGER"/>
</dbReference>
<evidence type="ECO:0000256" key="12">
    <source>
        <dbReference type="SAM" id="MobiDB-lite"/>
    </source>
</evidence>